<dbReference type="AlphaFoldDB" id="A0A4U8Z8D5"/>
<evidence type="ECO:0000313" key="2">
    <source>
        <dbReference type="Proteomes" id="UP000294360"/>
    </source>
</evidence>
<name>A0A4U8Z8D5_METTU</name>
<accession>A0A4U8Z8D5</accession>
<proteinExistence type="predicted"/>
<keyword evidence="1" id="KW-0614">Plasmid</keyword>
<sequence>MTCGGDRSVLLCCKSRGFSGWTDRPGRRRLRAGYKVAYASIRVEPASLILAELALGERLARRRPGPAPRRAGAASQAQ</sequence>
<evidence type="ECO:0000313" key="1">
    <source>
        <dbReference type="EMBL" id="VFU16776.1"/>
    </source>
</evidence>
<reference evidence="1 2" key="1">
    <citation type="submission" date="2019-03" db="EMBL/GenBank/DDBJ databases">
        <authorList>
            <person name="Kox A.R. M."/>
        </authorList>
    </citation>
    <scope>NUCLEOTIDE SEQUENCE [LARGE SCALE GENOMIC DNA]</scope>
    <source>
        <strain evidence="1">MTUNDRAET4 annotated genome</strain>
        <plasmid evidence="2">2</plasmid>
    </source>
</reference>
<organism evidence="1 2">
    <name type="scientific">Methylocella tundrae</name>
    <dbReference type="NCBI Taxonomy" id="227605"/>
    <lineage>
        <taxon>Bacteria</taxon>
        <taxon>Pseudomonadati</taxon>
        <taxon>Pseudomonadota</taxon>
        <taxon>Alphaproteobacteria</taxon>
        <taxon>Hyphomicrobiales</taxon>
        <taxon>Beijerinckiaceae</taxon>
        <taxon>Methylocella</taxon>
    </lineage>
</organism>
<geneLocation type="plasmid" evidence="1 2">
    <name>2</name>
</geneLocation>
<dbReference type="KEGG" id="mtun:MTUNDRAET4_0375.1"/>
<dbReference type="Proteomes" id="UP000294360">
    <property type="component" value="Plasmid 2"/>
</dbReference>
<protein>
    <submittedName>
        <fullName evidence="1">Uncharacterized protein</fullName>
    </submittedName>
</protein>
<gene>
    <name evidence="1" type="ORF">MTUNDRAET4_0375</name>
</gene>
<dbReference type="EMBL" id="LR536451">
    <property type="protein sequence ID" value="VFU16776.1"/>
    <property type="molecule type" value="Genomic_DNA"/>
</dbReference>